<comment type="similarity">
    <text evidence="1">Belongs to the free Met sulfoxide reductase family.</text>
</comment>
<dbReference type="KEGG" id="crw:CROST_025930"/>
<name>A0A1S8L496_9CLOT</name>
<dbReference type="STRING" id="84029.CROST_23920"/>
<dbReference type="AlphaFoldDB" id="A0A1S8L496"/>
<dbReference type="Pfam" id="PF13185">
    <property type="entry name" value="GAF_2"/>
    <property type="match status" value="1"/>
</dbReference>
<dbReference type="EMBL" id="CP096983">
    <property type="protein sequence ID" value="URZ11876.1"/>
    <property type="molecule type" value="Genomic_DNA"/>
</dbReference>
<protein>
    <submittedName>
        <fullName evidence="3">Free methionine-R-sulfoxide reductase</fullName>
        <ecNumber evidence="3">1.8.4.14</ecNumber>
    </submittedName>
</protein>
<feature type="domain" description="GAF" evidence="2">
    <location>
        <begin position="51"/>
        <end position="149"/>
    </location>
</feature>
<gene>
    <name evidence="3" type="primary">msrC</name>
    <name evidence="3" type="ORF">CROST_025930</name>
</gene>
<dbReference type="GO" id="GO:0033745">
    <property type="term" value="F:L-methionine-(R)-S-oxide reductase activity"/>
    <property type="evidence" value="ECO:0007669"/>
    <property type="project" value="UniProtKB-EC"/>
</dbReference>
<dbReference type="InterPro" id="IPR003018">
    <property type="entry name" value="GAF"/>
</dbReference>
<accession>A0A1S8L496</accession>
<evidence type="ECO:0000259" key="2">
    <source>
        <dbReference type="Pfam" id="PF13185"/>
    </source>
</evidence>
<proteinExistence type="inferred from homology"/>
<dbReference type="RefSeq" id="WP_077833666.1">
    <property type="nucleotide sequence ID" value="NZ_CP096983.1"/>
</dbReference>
<keyword evidence="4" id="KW-1185">Reference proteome</keyword>
<evidence type="ECO:0000313" key="3">
    <source>
        <dbReference type="EMBL" id="URZ11876.1"/>
    </source>
</evidence>
<sequence>MFDISVFKDMALEEKYENMVIMLKGLTEGEESSITKVSNASAVINALIDRINWCGFYIREGEELILGPFQGMPACTKIKFGEGVCGTAFKEKKVMRIENVHDFKGHIACDAASNSEIVLPIIEGDEVKAVLDIDSEEVGRFTSIEEKYLKKCVEVLEKNINWNIKL</sequence>
<evidence type="ECO:0000313" key="4">
    <source>
        <dbReference type="Proteomes" id="UP000190951"/>
    </source>
</evidence>
<dbReference type="Gene3D" id="3.30.450.40">
    <property type="match status" value="1"/>
</dbReference>
<dbReference type="FunFam" id="3.30.450.40:FF:000008">
    <property type="entry name" value="GAF domain-containing proteins"/>
    <property type="match status" value="1"/>
</dbReference>
<dbReference type="GO" id="GO:0005829">
    <property type="term" value="C:cytosol"/>
    <property type="evidence" value="ECO:0007669"/>
    <property type="project" value="TreeGrafter"/>
</dbReference>
<dbReference type="PANTHER" id="PTHR21021">
    <property type="entry name" value="GAF/PUTATIVE CYTOSKELETAL PROTEIN"/>
    <property type="match status" value="1"/>
</dbReference>
<dbReference type="SUPFAM" id="SSF55781">
    <property type="entry name" value="GAF domain-like"/>
    <property type="match status" value="1"/>
</dbReference>
<dbReference type="InterPro" id="IPR051330">
    <property type="entry name" value="Phosphatase_reg/MetRdx"/>
</dbReference>
<dbReference type="InterPro" id="IPR029016">
    <property type="entry name" value="GAF-like_dom_sf"/>
</dbReference>
<organism evidence="3 4">
    <name type="scientific">Clostridium felsineum</name>
    <dbReference type="NCBI Taxonomy" id="36839"/>
    <lineage>
        <taxon>Bacteria</taxon>
        <taxon>Bacillati</taxon>
        <taxon>Bacillota</taxon>
        <taxon>Clostridia</taxon>
        <taxon>Eubacteriales</taxon>
        <taxon>Clostridiaceae</taxon>
        <taxon>Clostridium</taxon>
    </lineage>
</organism>
<dbReference type="EC" id="1.8.4.14" evidence="3"/>
<dbReference type="PANTHER" id="PTHR21021:SF15">
    <property type="entry name" value="FREE METHIONINE-R-SULFOXIDE REDUCTASE"/>
    <property type="match status" value="1"/>
</dbReference>
<keyword evidence="3" id="KW-0560">Oxidoreductase</keyword>
<evidence type="ECO:0000256" key="1">
    <source>
        <dbReference type="ARBA" id="ARBA00038454"/>
    </source>
</evidence>
<dbReference type="Proteomes" id="UP000190951">
    <property type="component" value="Chromosome"/>
</dbReference>
<reference evidence="3 4" key="1">
    <citation type="submission" date="2022-04" db="EMBL/GenBank/DDBJ databases">
        <title>Genome sequence of C. roseum typestrain.</title>
        <authorList>
            <person name="Poehlein A."/>
            <person name="Schoch T."/>
            <person name="Duerre P."/>
            <person name="Daniel R."/>
        </authorList>
    </citation>
    <scope>NUCLEOTIDE SEQUENCE [LARGE SCALE GENOMIC DNA]</scope>
    <source>
        <strain evidence="3 4">DSM 7320</strain>
    </source>
</reference>